<dbReference type="Proteomes" id="UP001160334">
    <property type="component" value="Unassembled WGS sequence"/>
</dbReference>
<evidence type="ECO:0000256" key="2">
    <source>
        <dbReference type="SAM" id="SignalP"/>
    </source>
</evidence>
<gene>
    <name evidence="3" type="ORF">M2280_000764</name>
</gene>
<evidence type="ECO:0000256" key="1">
    <source>
        <dbReference type="SAM" id="MobiDB-lite"/>
    </source>
</evidence>
<keyword evidence="4" id="KW-1185">Reference proteome</keyword>
<dbReference type="InterPro" id="IPR020377">
    <property type="entry name" value="Uncharacterised_LpqV"/>
</dbReference>
<feature type="chain" id="PRO_5045722542" description="Lipoprotein" evidence="2">
    <location>
        <begin position="23"/>
        <end position="154"/>
    </location>
</feature>
<keyword evidence="2" id="KW-0732">Signal</keyword>
<organism evidence="3 4">
    <name type="scientific">Prescottella agglutinans</name>
    <dbReference type="NCBI Taxonomy" id="1644129"/>
    <lineage>
        <taxon>Bacteria</taxon>
        <taxon>Bacillati</taxon>
        <taxon>Actinomycetota</taxon>
        <taxon>Actinomycetes</taxon>
        <taxon>Mycobacteriales</taxon>
        <taxon>Nocardiaceae</taxon>
        <taxon>Prescottella</taxon>
    </lineage>
</organism>
<protein>
    <recommendedName>
        <fullName evidence="5">Lipoprotein</fullName>
    </recommendedName>
</protein>
<feature type="compositionally biased region" description="Low complexity" evidence="1">
    <location>
        <begin position="20"/>
        <end position="42"/>
    </location>
</feature>
<comment type="caution">
    <text evidence="3">The sequence shown here is derived from an EMBL/GenBank/DDBJ whole genome shotgun (WGS) entry which is preliminary data.</text>
</comment>
<feature type="compositionally biased region" description="Polar residues" evidence="1">
    <location>
        <begin position="43"/>
        <end position="56"/>
    </location>
</feature>
<sequence>MRRTLLVGIAATALLVAGCSSNDSNESKTSSSTTSTASAEASHTGQQATEPSQHHPTATADIYEVTAAGLTTAVNVPVAKTAAEMADGCREAKVAFEQLGTKDYEVVLALFQATPEDSTEGVTISPVSDGWASSTPQEQAAIIAAVKAAANGEC</sequence>
<dbReference type="RefSeq" id="WP_280758955.1">
    <property type="nucleotide sequence ID" value="NZ_JARXVC010000002.1"/>
</dbReference>
<accession>A0ABT6M5I7</accession>
<feature type="signal peptide" evidence="2">
    <location>
        <begin position="1"/>
        <end position="22"/>
    </location>
</feature>
<dbReference type="PROSITE" id="PS51257">
    <property type="entry name" value="PROKAR_LIPOPROTEIN"/>
    <property type="match status" value="1"/>
</dbReference>
<reference evidence="3 4" key="1">
    <citation type="submission" date="2023-04" db="EMBL/GenBank/DDBJ databases">
        <title>Forest soil microbial communities from Buena Vista Peninsula, Colon Province, Panama.</title>
        <authorList>
            <person name="Bouskill N."/>
        </authorList>
    </citation>
    <scope>NUCLEOTIDE SEQUENCE [LARGE SCALE GENOMIC DNA]</scope>
    <source>
        <strain evidence="3 4">CFH S0262</strain>
    </source>
</reference>
<evidence type="ECO:0000313" key="3">
    <source>
        <dbReference type="EMBL" id="MDH6279555.1"/>
    </source>
</evidence>
<dbReference type="EMBL" id="JARXVC010000002">
    <property type="protein sequence ID" value="MDH6279555.1"/>
    <property type="molecule type" value="Genomic_DNA"/>
</dbReference>
<proteinExistence type="predicted"/>
<feature type="region of interest" description="Disordered" evidence="1">
    <location>
        <begin position="20"/>
        <end position="59"/>
    </location>
</feature>
<evidence type="ECO:0000313" key="4">
    <source>
        <dbReference type="Proteomes" id="UP001160334"/>
    </source>
</evidence>
<evidence type="ECO:0008006" key="5">
    <source>
        <dbReference type="Google" id="ProtNLM"/>
    </source>
</evidence>
<name>A0ABT6M5I7_9NOCA</name>
<dbReference type="Pfam" id="PF17301">
    <property type="entry name" value="LpqV"/>
    <property type="match status" value="1"/>
</dbReference>